<evidence type="ECO:0000313" key="2">
    <source>
        <dbReference type="Proteomes" id="UP000774000"/>
    </source>
</evidence>
<evidence type="ECO:0000313" key="1">
    <source>
        <dbReference type="EMBL" id="MBM7556877.1"/>
    </source>
</evidence>
<gene>
    <name evidence="1" type="ORF">JOC47_001728</name>
</gene>
<accession>A0A938XWE8</accession>
<name>A0A938XWE8_9FIRM</name>
<proteinExistence type="predicted"/>
<dbReference type="RefSeq" id="WP_204701645.1">
    <property type="nucleotide sequence ID" value="NZ_JAFBDQ010000007.1"/>
</dbReference>
<dbReference type="AlphaFoldDB" id="A0A938XWE8"/>
<reference evidence="1" key="1">
    <citation type="submission" date="2021-01" db="EMBL/GenBank/DDBJ databases">
        <title>Genomic Encyclopedia of Type Strains, Phase IV (KMG-IV): sequencing the most valuable type-strain genomes for metagenomic binning, comparative biology and taxonomic classification.</title>
        <authorList>
            <person name="Goeker M."/>
        </authorList>
    </citation>
    <scope>NUCLEOTIDE SEQUENCE</scope>
    <source>
        <strain evidence="1">DSM 23230</strain>
    </source>
</reference>
<keyword evidence="2" id="KW-1185">Reference proteome</keyword>
<dbReference type="EMBL" id="JAFBDQ010000007">
    <property type="protein sequence ID" value="MBM7556877.1"/>
    <property type="molecule type" value="Genomic_DNA"/>
</dbReference>
<protein>
    <submittedName>
        <fullName evidence="1">Uncharacterized protein</fullName>
    </submittedName>
</protein>
<sequence length="100" mass="11524">MNQCPLYPKCPLSDEILSTENIKLIREYLDIPGVLTKEGLTKSYKDKYCDGNHSKCARFQVAKNLGLASVPDDLLPHQNNKAQKIIKRQSKKYFYCLMEE</sequence>
<dbReference type="Proteomes" id="UP000774000">
    <property type="component" value="Unassembled WGS sequence"/>
</dbReference>
<comment type="caution">
    <text evidence="1">The sequence shown here is derived from an EMBL/GenBank/DDBJ whole genome shotgun (WGS) entry which is preliminary data.</text>
</comment>
<organism evidence="1 2">
    <name type="scientific">Halanaerobacter jeridensis</name>
    <dbReference type="NCBI Taxonomy" id="706427"/>
    <lineage>
        <taxon>Bacteria</taxon>
        <taxon>Bacillati</taxon>
        <taxon>Bacillota</taxon>
        <taxon>Clostridia</taxon>
        <taxon>Halanaerobiales</taxon>
        <taxon>Halobacteroidaceae</taxon>
        <taxon>Halanaerobacter</taxon>
    </lineage>
</organism>